<evidence type="ECO:0000313" key="1">
    <source>
        <dbReference type="EMBL" id="MFC3847895.1"/>
    </source>
</evidence>
<gene>
    <name evidence="1" type="ORF">ACFOPX_05035</name>
</gene>
<dbReference type="RefSeq" id="WP_104752989.1">
    <property type="nucleotide sequence ID" value="NZ_FZMF01000070.1"/>
</dbReference>
<proteinExistence type="predicted"/>
<dbReference type="EMBL" id="JBHRZO010000033">
    <property type="protein sequence ID" value="MFC3847895.1"/>
    <property type="molecule type" value="Genomic_DNA"/>
</dbReference>
<reference evidence="2" key="1">
    <citation type="journal article" date="2019" name="Int. J. Syst. Evol. Microbiol.">
        <title>The Global Catalogue of Microorganisms (GCM) 10K type strain sequencing project: providing services to taxonomists for standard genome sequencing and annotation.</title>
        <authorList>
            <consortium name="The Broad Institute Genomics Platform"/>
            <consortium name="The Broad Institute Genome Sequencing Center for Infectious Disease"/>
            <person name="Wu L."/>
            <person name="Ma J."/>
        </authorList>
    </citation>
    <scope>NUCLEOTIDE SEQUENCE [LARGE SCALE GENOMIC DNA]</scope>
    <source>
        <strain evidence="2">CCUG 53816</strain>
    </source>
</reference>
<dbReference type="Proteomes" id="UP001595783">
    <property type="component" value="Unassembled WGS sequence"/>
</dbReference>
<protein>
    <recommendedName>
        <fullName evidence="3">KaiC-like domain-containing protein</fullName>
    </recommendedName>
</protein>
<dbReference type="SUPFAM" id="SSF52540">
    <property type="entry name" value="P-loop containing nucleoside triphosphate hydrolases"/>
    <property type="match status" value="1"/>
</dbReference>
<name>A0ABV7ZI82_9HELI</name>
<sequence length="223" mass="25559">MQFGRLVLVSGDPDAGKTILTTQILEYVAKKYKVAHFCLEFPIRAHVEKLLEEKRHFKGMDDYILEDRYNDLSDLTLEIRTLAKRGVKVFLIDSQKNVACSGSSTEERETPKFIALGQIARQMEVLVLFIIQTAKAGDRLPFGSKLAGHEADVHLHIERLNHQERQVRPDEDPSFKRKITILKNKQTTSQGFAFFSIEQGYFKTLSIPAPLEQKKKTLKRLDD</sequence>
<dbReference type="InterPro" id="IPR027417">
    <property type="entry name" value="P-loop_NTPase"/>
</dbReference>
<evidence type="ECO:0008006" key="3">
    <source>
        <dbReference type="Google" id="ProtNLM"/>
    </source>
</evidence>
<dbReference type="Gene3D" id="3.40.50.300">
    <property type="entry name" value="P-loop containing nucleotide triphosphate hydrolases"/>
    <property type="match status" value="1"/>
</dbReference>
<keyword evidence="2" id="KW-1185">Reference proteome</keyword>
<accession>A0ABV7ZI82</accession>
<organism evidence="1 2">
    <name type="scientific">Helicobacter baculiformis</name>
    <dbReference type="NCBI Taxonomy" id="427351"/>
    <lineage>
        <taxon>Bacteria</taxon>
        <taxon>Pseudomonadati</taxon>
        <taxon>Campylobacterota</taxon>
        <taxon>Epsilonproteobacteria</taxon>
        <taxon>Campylobacterales</taxon>
        <taxon>Helicobacteraceae</taxon>
        <taxon>Helicobacter</taxon>
    </lineage>
</organism>
<comment type="caution">
    <text evidence="1">The sequence shown here is derived from an EMBL/GenBank/DDBJ whole genome shotgun (WGS) entry which is preliminary data.</text>
</comment>
<evidence type="ECO:0000313" key="2">
    <source>
        <dbReference type="Proteomes" id="UP001595783"/>
    </source>
</evidence>